<keyword evidence="1" id="KW-0805">Transcription regulation</keyword>
<dbReference type="SUPFAM" id="SSF46689">
    <property type="entry name" value="Homeodomain-like"/>
    <property type="match status" value="1"/>
</dbReference>
<dbReference type="Pfam" id="PF17932">
    <property type="entry name" value="TetR_C_24"/>
    <property type="match status" value="1"/>
</dbReference>
<comment type="caution">
    <text evidence="7">The sequence shown here is derived from an EMBL/GenBank/DDBJ whole genome shotgun (WGS) entry which is preliminary data.</text>
</comment>
<evidence type="ECO:0000313" key="7">
    <source>
        <dbReference type="EMBL" id="MBJ8338680.1"/>
    </source>
</evidence>
<dbReference type="PANTHER" id="PTHR47506:SF1">
    <property type="entry name" value="HTH-TYPE TRANSCRIPTIONAL REGULATOR YJDC"/>
    <property type="match status" value="1"/>
</dbReference>
<dbReference type="Proteomes" id="UP000655868">
    <property type="component" value="Unassembled WGS sequence"/>
</dbReference>
<dbReference type="EMBL" id="JAEMNV010000002">
    <property type="protein sequence ID" value="MBJ8338680.1"/>
    <property type="molecule type" value="Genomic_DNA"/>
</dbReference>
<evidence type="ECO:0000256" key="1">
    <source>
        <dbReference type="ARBA" id="ARBA00023015"/>
    </source>
</evidence>
<dbReference type="PANTHER" id="PTHR47506">
    <property type="entry name" value="TRANSCRIPTIONAL REGULATORY PROTEIN"/>
    <property type="match status" value="1"/>
</dbReference>
<feature type="compositionally biased region" description="Low complexity" evidence="5">
    <location>
        <begin position="1"/>
        <end position="13"/>
    </location>
</feature>
<evidence type="ECO:0000256" key="2">
    <source>
        <dbReference type="ARBA" id="ARBA00023125"/>
    </source>
</evidence>
<evidence type="ECO:0000256" key="3">
    <source>
        <dbReference type="ARBA" id="ARBA00023163"/>
    </source>
</evidence>
<dbReference type="InterPro" id="IPR036271">
    <property type="entry name" value="Tet_transcr_reg_TetR-rel_C_sf"/>
</dbReference>
<name>A0A934NP19_9NOCA</name>
<dbReference type="AlphaFoldDB" id="A0A934NP19"/>
<dbReference type="Pfam" id="PF00440">
    <property type="entry name" value="TetR_N"/>
    <property type="match status" value="1"/>
</dbReference>
<reference evidence="7" key="1">
    <citation type="submission" date="2020-12" db="EMBL/GenBank/DDBJ databases">
        <title>Antrihabitans popcorni sp. nov. and Antrihabitans auranticaus sp. nov., isolated from a larva cave.</title>
        <authorList>
            <person name="Lee S.D."/>
            <person name="Kim I.S."/>
        </authorList>
    </citation>
    <scope>NUCLEOTIDE SEQUENCE</scope>
    <source>
        <strain evidence="7">YC3-6</strain>
    </source>
</reference>
<accession>A0A934NP19</accession>
<feature type="domain" description="HTH tetR-type" evidence="6">
    <location>
        <begin position="32"/>
        <end position="92"/>
    </location>
</feature>
<evidence type="ECO:0000256" key="4">
    <source>
        <dbReference type="PROSITE-ProRule" id="PRU00335"/>
    </source>
</evidence>
<proteinExistence type="predicted"/>
<dbReference type="InterPro" id="IPR009057">
    <property type="entry name" value="Homeodomain-like_sf"/>
</dbReference>
<feature type="DNA-binding region" description="H-T-H motif" evidence="4">
    <location>
        <begin position="55"/>
        <end position="74"/>
    </location>
</feature>
<dbReference type="InterPro" id="IPR041490">
    <property type="entry name" value="KstR2_TetR_C"/>
</dbReference>
<dbReference type="SUPFAM" id="SSF48498">
    <property type="entry name" value="Tetracyclin repressor-like, C-terminal domain"/>
    <property type="match status" value="1"/>
</dbReference>
<dbReference type="PRINTS" id="PR00455">
    <property type="entry name" value="HTHTETR"/>
</dbReference>
<keyword evidence="8" id="KW-1185">Reference proteome</keyword>
<dbReference type="Gene3D" id="1.10.357.10">
    <property type="entry name" value="Tetracycline Repressor, domain 2"/>
    <property type="match status" value="1"/>
</dbReference>
<organism evidence="7 8">
    <name type="scientific">Antrihabitans stalagmiti</name>
    <dbReference type="NCBI Taxonomy" id="2799499"/>
    <lineage>
        <taxon>Bacteria</taxon>
        <taxon>Bacillati</taxon>
        <taxon>Actinomycetota</taxon>
        <taxon>Actinomycetes</taxon>
        <taxon>Mycobacteriales</taxon>
        <taxon>Nocardiaceae</taxon>
        <taxon>Antrihabitans</taxon>
    </lineage>
</organism>
<keyword evidence="2 4" id="KW-0238">DNA-binding</keyword>
<protein>
    <submittedName>
        <fullName evidence="7">TetR/AcrR family transcriptional regulator</fullName>
    </submittedName>
</protein>
<sequence length="226" mass="24758">MVSAARSSATVTAGQPTQGRRIRGLDADQRRLQRRDHLLDAATALFAERGYHNTAIEQICQNAFVGTKAFYELFENKEALYIALLAQVSEQIEARVVAELAVAPDDEADAVTSVISAFAHALVDDPRVARVTFGEAAGISPAVERQRRKNRRWAAAFLQQLWRQYDADSTTTDYRALAIATIGGMFELVADWLQPDGNSSTVEGLVDDLTTFAATVRRGIADADTR</sequence>
<evidence type="ECO:0000313" key="8">
    <source>
        <dbReference type="Proteomes" id="UP000655868"/>
    </source>
</evidence>
<evidence type="ECO:0000256" key="5">
    <source>
        <dbReference type="SAM" id="MobiDB-lite"/>
    </source>
</evidence>
<dbReference type="PROSITE" id="PS50977">
    <property type="entry name" value="HTH_TETR_2"/>
    <property type="match status" value="1"/>
</dbReference>
<dbReference type="GO" id="GO:0003677">
    <property type="term" value="F:DNA binding"/>
    <property type="evidence" value="ECO:0007669"/>
    <property type="project" value="UniProtKB-UniRule"/>
</dbReference>
<gene>
    <name evidence="7" type="ORF">JGU71_07265</name>
</gene>
<feature type="region of interest" description="Disordered" evidence="5">
    <location>
        <begin position="1"/>
        <end position="26"/>
    </location>
</feature>
<keyword evidence="3" id="KW-0804">Transcription</keyword>
<dbReference type="Gene3D" id="1.10.10.60">
    <property type="entry name" value="Homeodomain-like"/>
    <property type="match status" value="1"/>
</dbReference>
<dbReference type="InterPro" id="IPR001647">
    <property type="entry name" value="HTH_TetR"/>
</dbReference>
<evidence type="ECO:0000259" key="6">
    <source>
        <dbReference type="PROSITE" id="PS50977"/>
    </source>
</evidence>